<reference evidence="3" key="1">
    <citation type="journal article" date="2007" name="Nature">
        <title>The grapevine genome sequence suggests ancestral hexaploidization in major angiosperm phyla.</title>
        <authorList>
            <consortium name="The French-Italian Public Consortium for Grapevine Genome Characterization."/>
            <person name="Jaillon O."/>
            <person name="Aury J.-M."/>
            <person name="Noel B."/>
            <person name="Policriti A."/>
            <person name="Clepet C."/>
            <person name="Casagrande A."/>
            <person name="Choisne N."/>
            <person name="Aubourg S."/>
            <person name="Vitulo N."/>
            <person name="Jubin C."/>
            <person name="Vezzi A."/>
            <person name="Legeai F."/>
            <person name="Hugueney P."/>
            <person name="Dasilva C."/>
            <person name="Horner D."/>
            <person name="Mica E."/>
            <person name="Jublot D."/>
            <person name="Poulain J."/>
            <person name="Bruyere C."/>
            <person name="Billault A."/>
            <person name="Segurens B."/>
            <person name="Gouyvenoux M."/>
            <person name="Ugarte E."/>
            <person name="Cattonaro F."/>
            <person name="Anthouard V."/>
            <person name="Vico V."/>
            <person name="Del Fabbro C."/>
            <person name="Alaux M."/>
            <person name="Di Gaspero G."/>
            <person name="Dumas V."/>
            <person name="Felice N."/>
            <person name="Paillard S."/>
            <person name="Juman I."/>
            <person name="Moroldo M."/>
            <person name="Scalabrin S."/>
            <person name="Canaguier A."/>
            <person name="Le Clainche I."/>
            <person name="Malacrida G."/>
            <person name="Durand E."/>
            <person name="Pesole G."/>
            <person name="Laucou V."/>
            <person name="Chatelet P."/>
            <person name="Merdinoglu D."/>
            <person name="Delledonne M."/>
            <person name="Pezzotti M."/>
            <person name="Lecharny A."/>
            <person name="Scarpelli C."/>
            <person name="Artiguenave F."/>
            <person name="Pe M.E."/>
            <person name="Valle G."/>
            <person name="Morgante M."/>
            <person name="Caboche M."/>
            <person name="Adam-Blondon A.-F."/>
            <person name="Weissenbach J."/>
            <person name="Quetier F."/>
            <person name="Wincker P."/>
        </authorList>
    </citation>
    <scope>NUCLEOTIDE SEQUENCE [LARGE SCALE GENOMIC DNA]</scope>
    <source>
        <strain evidence="3">cv. Pinot noir / PN40024</strain>
    </source>
</reference>
<protein>
    <submittedName>
        <fullName evidence="2">Uncharacterized protein</fullName>
    </submittedName>
</protein>
<dbReference type="Pfam" id="PF07800">
    <property type="entry name" value="DUF1644"/>
    <property type="match status" value="1"/>
</dbReference>
<dbReference type="InterPro" id="IPR012866">
    <property type="entry name" value="DUF1644"/>
</dbReference>
<dbReference type="OrthoDB" id="1921166at2759"/>
<proteinExistence type="predicted"/>
<gene>
    <name evidence="2" type="ordered locus">VIT_07s0005g05640</name>
</gene>
<evidence type="ECO:0000313" key="2">
    <source>
        <dbReference type="EMBL" id="CCB60246.1"/>
    </source>
</evidence>
<accession>F6HZY0</accession>
<dbReference type="EMBL" id="FN596502">
    <property type="protein sequence ID" value="CCB60246.1"/>
    <property type="molecule type" value="Genomic_DNA"/>
</dbReference>
<name>F6HZY0_VITVI</name>
<keyword evidence="3" id="KW-1185">Reference proteome</keyword>
<dbReference type="PANTHER" id="PTHR31197:SF2">
    <property type="entry name" value="C2H2-TYPE DOMAIN-CONTAINING PROTEIN"/>
    <property type="match status" value="1"/>
</dbReference>
<dbReference type="PANTHER" id="PTHR31197">
    <property type="entry name" value="OS01G0612600 PROTEIN"/>
    <property type="match status" value="1"/>
</dbReference>
<feature type="region of interest" description="Disordered" evidence="1">
    <location>
        <begin position="519"/>
        <end position="539"/>
    </location>
</feature>
<dbReference type="InParanoid" id="F6HZY0"/>
<evidence type="ECO:0000256" key="1">
    <source>
        <dbReference type="SAM" id="MobiDB-lite"/>
    </source>
</evidence>
<feature type="compositionally biased region" description="Basic and acidic residues" evidence="1">
    <location>
        <begin position="401"/>
        <end position="422"/>
    </location>
</feature>
<evidence type="ECO:0000313" key="3">
    <source>
        <dbReference type="Proteomes" id="UP000009183"/>
    </source>
</evidence>
<feature type="region of interest" description="Disordered" evidence="1">
    <location>
        <begin position="401"/>
        <end position="423"/>
    </location>
</feature>
<dbReference type="eggNOG" id="ENOG502QW1F">
    <property type="taxonomic scope" value="Eukaryota"/>
</dbReference>
<dbReference type="HOGENOM" id="CLU_414149_0_0_1"/>
<dbReference type="PaxDb" id="29760-VIT_07s0005g05640.t01"/>
<dbReference type="FunCoup" id="F6HZY0">
    <property type="interactions" value="1285"/>
</dbReference>
<dbReference type="GO" id="GO:0003700">
    <property type="term" value="F:DNA-binding transcription factor activity"/>
    <property type="evidence" value="ECO:0000318"/>
    <property type="project" value="GO_Central"/>
</dbReference>
<dbReference type="AlphaFoldDB" id="F6HZY0"/>
<organism evidence="2 3">
    <name type="scientific">Vitis vinifera</name>
    <name type="common">Grape</name>
    <dbReference type="NCBI Taxonomy" id="29760"/>
    <lineage>
        <taxon>Eukaryota</taxon>
        <taxon>Viridiplantae</taxon>
        <taxon>Streptophyta</taxon>
        <taxon>Embryophyta</taxon>
        <taxon>Tracheophyta</taxon>
        <taxon>Spermatophyta</taxon>
        <taxon>Magnoliopsida</taxon>
        <taxon>eudicotyledons</taxon>
        <taxon>Gunneridae</taxon>
        <taxon>Pentapetalae</taxon>
        <taxon>rosids</taxon>
        <taxon>Vitales</taxon>
        <taxon>Vitaceae</taxon>
        <taxon>Viteae</taxon>
        <taxon>Vitis</taxon>
    </lineage>
</organism>
<dbReference type="Proteomes" id="UP000009183">
    <property type="component" value="Chromosome 7"/>
</dbReference>
<sequence>MAGKKQSMSTDADIHALPKEWDDVSCPICMDHPHNAVLLLCSSHEMGCRSYICDTSYRHANCLDRFKRLGANLPNTSLQPSSSTTNQSYSSNASIVNLGLRLGIDSTEAHGNGNPNEGNGLLSVRIPRRSGENNIQDTDGYSAIQRGGIFETGNAESLVEGVEPEELNAENSSELSLSLTCPLCRGAVLGWKVVEEARESLNLKPRSCSRESCSFSGNYRELRRHARRVHPTTRPADIDPSRERSWRRLEHQREHGDIISAIRSAMPGAIVLGDYAIESEDMLAGGRESGNEEGNGPWWTTFFWFQMIGSINSAAEPRSRSRALTRRRQSARAALTRRRFLWGENLLGLQDDDDVDDVGEDASPVPRRRRRLMRIHIETHIPRTESLQIIQWLFKVTHEQPKDTSSRLTNKKESSSDEEAKSRGVVLFRNEGVNTKRLKRVKGRDLGYNNSESYAILFRRDRARACFYHTLNLRRLGSFHKRKPMKMKKEDIARGLGIGLKGDSAAHVGNKVLPISDTTLSSSTNTNEQWGTSEKKERIKGDKTKAISRMKELFRWAAATKSEKGGKFIGRKVLHFRNRGSLKPVPDDDQLSNDSPKISFRWEVESCCTTSSAYSAISMASSFLNDQSGNKQSISTTIEDSDHCTSRSGNWITTDSEFVVLEL</sequence>
<dbReference type="GO" id="GO:0005634">
    <property type="term" value="C:nucleus"/>
    <property type="evidence" value="ECO:0000318"/>
    <property type="project" value="GO_Central"/>
</dbReference>